<dbReference type="Proteomes" id="UP000540685">
    <property type="component" value="Unassembled WGS sequence"/>
</dbReference>
<accession>A0A7W9IHR7</accession>
<comment type="caution">
    <text evidence="1">The sequence shown here is derived from an EMBL/GenBank/DDBJ whole genome shotgun (WGS) entry which is preliminary data.</text>
</comment>
<dbReference type="EMBL" id="JACHMP010000001">
    <property type="protein sequence ID" value="MBB5820343.1"/>
    <property type="molecule type" value="Genomic_DNA"/>
</dbReference>
<organism evidence="1 2">
    <name type="scientific">Streptosporangium becharense</name>
    <dbReference type="NCBI Taxonomy" id="1816182"/>
    <lineage>
        <taxon>Bacteria</taxon>
        <taxon>Bacillati</taxon>
        <taxon>Actinomycetota</taxon>
        <taxon>Actinomycetes</taxon>
        <taxon>Streptosporangiales</taxon>
        <taxon>Streptosporangiaceae</taxon>
        <taxon>Streptosporangium</taxon>
    </lineage>
</organism>
<evidence type="ECO:0000313" key="1">
    <source>
        <dbReference type="EMBL" id="MBB5820343.1"/>
    </source>
</evidence>
<keyword evidence="2" id="KW-1185">Reference proteome</keyword>
<dbReference type="AlphaFoldDB" id="A0A7W9IHR7"/>
<dbReference type="RefSeq" id="WP_184547493.1">
    <property type="nucleotide sequence ID" value="NZ_JACHMP010000001.1"/>
</dbReference>
<proteinExistence type="predicted"/>
<evidence type="ECO:0000313" key="2">
    <source>
        <dbReference type="Proteomes" id="UP000540685"/>
    </source>
</evidence>
<sequence length="155" mass="17365">MPDVVCSLKVDVAQAVPPGPDYYLVRFPYGTESYDAHGMHATVQPDDVTSAYPDPRSGLIWPQHDAWADLYALLYWEDGDYTELRDRFVRDPLGLADVPDSTCTEDRPVTPGGQFIAKSWGMFVHPGVPLGLMVRHNSLKPVKLTLAEFKLAYRI</sequence>
<gene>
    <name evidence="1" type="ORF">F4562_003405</name>
</gene>
<protein>
    <submittedName>
        <fullName evidence="1">Uncharacterized protein</fullName>
    </submittedName>
</protein>
<name>A0A7W9IHR7_9ACTN</name>
<reference evidence="1 2" key="1">
    <citation type="submission" date="2020-08" db="EMBL/GenBank/DDBJ databases">
        <title>Sequencing the genomes of 1000 actinobacteria strains.</title>
        <authorList>
            <person name="Klenk H.-P."/>
        </authorList>
    </citation>
    <scope>NUCLEOTIDE SEQUENCE [LARGE SCALE GENOMIC DNA]</scope>
    <source>
        <strain evidence="1 2">DSM 46887</strain>
    </source>
</reference>